<dbReference type="Proteomes" id="UP000543224">
    <property type="component" value="Unassembled WGS sequence"/>
</dbReference>
<name>A0A6V8P1A1_9ACTN</name>
<evidence type="ECO:0000313" key="3">
    <source>
        <dbReference type="Proteomes" id="UP000543224"/>
    </source>
</evidence>
<dbReference type="EMBL" id="BLRX01000501">
    <property type="protein sequence ID" value="GFP26292.1"/>
    <property type="molecule type" value="Genomic_DNA"/>
</dbReference>
<proteinExistence type="predicted"/>
<evidence type="ECO:0000313" key="2">
    <source>
        <dbReference type="EMBL" id="GFP26292.1"/>
    </source>
</evidence>
<organism evidence="2 3">
    <name type="scientific">Candidatus Hakubella thermalkaliphila</name>
    <dbReference type="NCBI Taxonomy" id="2754717"/>
    <lineage>
        <taxon>Bacteria</taxon>
        <taxon>Bacillati</taxon>
        <taxon>Actinomycetota</taxon>
        <taxon>Actinomycetota incertae sedis</taxon>
        <taxon>Candidatus Hakubellales</taxon>
        <taxon>Candidatus Hakubellaceae</taxon>
        <taxon>Candidatus Hakubella</taxon>
    </lineage>
</organism>
<comment type="caution">
    <text evidence="2">The sequence shown here is derived from an EMBL/GenBank/DDBJ whole genome shotgun (WGS) entry which is preliminary data.</text>
</comment>
<gene>
    <name evidence="2" type="ORF">HKBW3S25_01783</name>
</gene>
<reference evidence="2 3" key="1">
    <citation type="journal article" date="2020" name="Front. Microbiol.">
        <title>Single-cell genomics of novel Actinobacteria with the Wood-Ljungdahl pathway discovered in a serpentinizing system.</title>
        <authorList>
            <person name="Merino N."/>
            <person name="Kawai M."/>
            <person name="Boyd E.S."/>
            <person name="Colman D.R."/>
            <person name="McGlynn S.E."/>
            <person name="Nealson K.H."/>
            <person name="Kurokawa K."/>
            <person name="Hongoh Y."/>
        </authorList>
    </citation>
    <scope>NUCLEOTIDE SEQUENCE [LARGE SCALE GENOMIC DNA]</scope>
    <source>
        <strain evidence="2 3">S25</strain>
    </source>
</reference>
<accession>A0A6V8P1A1</accession>
<feature type="region of interest" description="Disordered" evidence="1">
    <location>
        <begin position="1"/>
        <end position="38"/>
    </location>
</feature>
<protein>
    <submittedName>
        <fullName evidence="2">Uncharacterized protein</fullName>
    </submittedName>
</protein>
<sequence length="38" mass="4016">RKRADKLVEVPPGMLSDAGSNPAASTSFSEKTLKTLVL</sequence>
<feature type="compositionally biased region" description="Polar residues" evidence="1">
    <location>
        <begin position="18"/>
        <end position="30"/>
    </location>
</feature>
<feature type="non-terminal residue" evidence="2">
    <location>
        <position position="1"/>
    </location>
</feature>
<evidence type="ECO:0000256" key="1">
    <source>
        <dbReference type="SAM" id="MobiDB-lite"/>
    </source>
</evidence>
<dbReference type="AlphaFoldDB" id="A0A6V8P1A1"/>